<gene>
    <name evidence="1" type="ORF">AVEN_233449_1</name>
</gene>
<evidence type="ECO:0000313" key="2">
    <source>
        <dbReference type="Proteomes" id="UP000499080"/>
    </source>
</evidence>
<keyword evidence="2" id="KW-1185">Reference proteome</keyword>
<sequence>MAAMQEKSFCALEYAKCSSVTSVQRGFLHWSTIVRDFLYRELNTSLDRTCWKLGECMYLFMYYPSLYVVYLEINRPFKPDESFRLTLYIFQKTQ</sequence>
<comment type="caution">
    <text evidence="1">The sequence shown here is derived from an EMBL/GenBank/DDBJ whole genome shotgun (WGS) entry which is preliminary data.</text>
</comment>
<proteinExistence type="predicted"/>
<evidence type="ECO:0000313" key="1">
    <source>
        <dbReference type="EMBL" id="GBM94895.1"/>
    </source>
</evidence>
<reference evidence="1 2" key="1">
    <citation type="journal article" date="2019" name="Sci. Rep.">
        <title>Orb-weaving spider Araneus ventricosus genome elucidates the spidroin gene catalogue.</title>
        <authorList>
            <person name="Kono N."/>
            <person name="Nakamura H."/>
            <person name="Ohtoshi R."/>
            <person name="Moran D.A.P."/>
            <person name="Shinohara A."/>
            <person name="Yoshida Y."/>
            <person name="Fujiwara M."/>
            <person name="Mori M."/>
            <person name="Tomita M."/>
            <person name="Arakawa K."/>
        </authorList>
    </citation>
    <scope>NUCLEOTIDE SEQUENCE [LARGE SCALE GENOMIC DNA]</scope>
</reference>
<organism evidence="1 2">
    <name type="scientific">Araneus ventricosus</name>
    <name type="common">Orbweaver spider</name>
    <name type="synonym">Epeira ventricosa</name>
    <dbReference type="NCBI Taxonomy" id="182803"/>
    <lineage>
        <taxon>Eukaryota</taxon>
        <taxon>Metazoa</taxon>
        <taxon>Ecdysozoa</taxon>
        <taxon>Arthropoda</taxon>
        <taxon>Chelicerata</taxon>
        <taxon>Arachnida</taxon>
        <taxon>Araneae</taxon>
        <taxon>Araneomorphae</taxon>
        <taxon>Entelegynae</taxon>
        <taxon>Araneoidea</taxon>
        <taxon>Araneidae</taxon>
        <taxon>Araneus</taxon>
    </lineage>
</organism>
<name>A0A4Y2JYU6_ARAVE</name>
<protein>
    <submittedName>
        <fullName evidence="1">Uncharacterized protein</fullName>
    </submittedName>
</protein>
<dbReference type="EMBL" id="BGPR01112371">
    <property type="protein sequence ID" value="GBM94895.1"/>
    <property type="molecule type" value="Genomic_DNA"/>
</dbReference>
<dbReference type="Proteomes" id="UP000499080">
    <property type="component" value="Unassembled WGS sequence"/>
</dbReference>
<accession>A0A4Y2JYU6</accession>
<dbReference type="AlphaFoldDB" id="A0A4Y2JYU6"/>